<protein>
    <submittedName>
        <fullName evidence="3">PEP-CTERM sorting domain-containing protein</fullName>
    </submittedName>
</protein>
<reference evidence="3 4" key="1">
    <citation type="submission" date="2019-06" db="EMBL/GenBank/DDBJ databases">
        <authorList>
            <person name="Lee I."/>
            <person name="Jang G.I."/>
            <person name="Hwang C.Y."/>
        </authorList>
    </citation>
    <scope>NUCLEOTIDE SEQUENCE [LARGE SCALE GENOMIC DNA]</scope>
    <source>
        <strain evidence="3 4">PAMC 28131</strain>
    </source>
</reference>
<evidence type="ECO:0000313" key="3">
    <source>
        <dbReference type="EMBL" id="TPE59266.1"/>
    </source>
</evidence>
<keyword evidence="1" id="KW-1133">Transmembrane helix</keyword>
<dbReference type="Proteomes" id="UP000319897">
    <property type="component" value="Unassembled WGS sequence"/>
</dbReference>
<keyword evidence="1" id="KW-0472">Membrane</keyword>
<evidence type="ECO:0000256" key="1">
    <source>
        <dbReference type="SAM" id="Phobius"/>
    </source>
</evidence>
<name>A0A501XFG3_9SPHN</name>
<dbReference type="AlphaFoldDB" id="A0A501XFG3"/>
<keyword evidence="4" id="KW-1185">Reference proteome</keyword>
<dbReference type="NCBIfam" id="TIGR02595">
    <property type="entry name" value="PEP_CTERM"/>
    <property type="match status" value="1"/>
</dbReference>
<comment type="caution">
    <text evidence="3">The sequence shown here is derived from an EMBL/GenBank/DDBJ whole genome shotgun (WGS) entry which is preliminary data.</text>
</comment>
<dbReference type="NCBIfam" id="NF035944">
    <property type="entry name" value="PEPxxWA-CTERM"/>
    <property type="match status" value="1"/>
</dbReference>
<dbReference type="EMBL" id="VFSU01000031">
    <property type="protein sequence ID" value="TPE59266.1"/>
    <property type="molecule type" value="Genomic_DNA"/>
</dbReference>
<evidence type="ECO:0000259" key="2">
    <source>
        <dbReference type="Pfam" id="PF07589"/>
    </source>
</evidence>
<dbReference type="Pfam" id="PF07589">
    <property type="entry name" value="PEP-CTERM"/>
    <property type="match status" value="1"/>
</dbReference>
<feature type="transmembrane region" description="Helical" evidence="1">
    <location>
        <begin position="57"/>
        <end position="74"/>
    </location>
</feature>
<proteinExistence type="predicted"/>
<dbReference type="InterPro" id="IPR013424">
    <property type="entry name" value="Ice-binding_C"/>
</dbReference>
<gene>
    <name evidence="3" type="ORF">FJQ54_14435</name>
</gene>
<accession>A0A501XFG3</accession>
<organism evidence="3 4">
    <name type="scientific">Sandaracinobacter neustonicus</name>
    <dbReference type="NCBI Taxonomy" id="1715348"/>
    <lineage>
        <taxon>Bacteria</taxon>
        <taxon>Pseudomonadati</taxon>
        <taxon>Pseudomonadota</taxon>
        <taxon>Alphaproteobacteria</taxon>
        <taxon>Sphingomonadales</taxon>
        <taxon>Sphingosinicellaceae</taxon>
        <taxon>Sandaracinobacter</taxon>
    </lineage>
</organism>
<keyword evidence="1" id="KW-0812">Transmembrane</keyword>
<evidence type="ECO:0000313" key="4">
    <source>
        <dbReference type="Proteomes" id="UP000319897"/>
    </source>
</evidence>
<sequence length="83" mass="8562">MGTCLTFVGCNSNLIPNLGTLIIGNILGDGPVFSPIVNNSRDATFSVSIAEAAVPEPATWAMLIIGFGTVGMAARRRRVGAAQ</sequence>
<dbReference type="OrthoDB" id="7585415at2"/>
<feature type="domain" description="Ice-binding protein C-terminal" evidence="2">
    <location>
        <begin position="53"/>
        <end position="77"/>
    </location>
</feature>